<sequence>MAKRKKVPRKQIVAIGENDAIKKRIESEDVVETIERTSDLKIVVEAELASGNIVEDEGESESLKSARCKSWAEEAEVEESFYSTSQNRWKKFNEGKKFCVDPKLTFTKPIVKDGKKIAQVDLEEVKSEEANWNMTVICIVLGANIPAAVFESFVRRIWGRLGINQIVRMTMGLTMVKFNDEATWDEVLENGVIQFDRKLVIVRLWSTDLNAVNHCKGYGHIMAECRKKDKQSEEKIGQKTEAGNAAASVEKSATVVVGSAVEKTVYSCWEVLVWGREVSTHKDAWQGKSERGGDFNVVFHHEDRMGGNPIASAELVDSNNWLMQAEVSPLKRTDKAKAEYKEAQSELQAAPQDSFRVEREKTAASQFQHQEKLYLSFLSQRSKIKWIQQGDSNTAYFHSMLKKRREDNRIVSFTTEEGRLIDHFPELVQHFFNHFQNIMGKEKPSSRPVQQNCIDMGSILTLDQHVSFLKHFSLKEVKTAMFGIPSTKSPGPDGFGSEFFKSMWPEGNEESIQVIREALEDFRNTSGLSINLGKSHIYFGGVSQPGNLVQHINLQQPDLAARAIWCGLNVPKHSFILWQAAHSNLLTRDKLILFHIPTSNLLCDVCGLDIENHQHLFFTCRFSKMVLEAVFAWVGFKCWAADFRSWNNWLRMGHSNLIGRMLFKFSNRLKCHCLL</sequence>
<feature type="domain" description="Reverse transcriptase zinc-binding" evidence="1">
    <location>
        <begin position="559"/>
        <end position="625"/>
    </location>
</feature>
<proteinExistence type="predicted"/>
<accession>A0A803Q1E7</accession>
<dbReference type="EnsemblPlants" id="evm.model.07.1126">
    <property type="protein sequence ID" value="cds.evm.model.07.1126"/>
    <property type="gene ID" value="evm.TU.07.1126"/>
</dbReference>
<dbReference type="EMBL" id="UZAU01000655">
    <property type="status" value="NOT_ANNOTATED_CDS"/>
    <property type="molecule type" value="Genomic_DNA"/>
</dbReference>
<evidence type="ECO:0000313" key="3">
    <source>
        <dbReference type="EnsemblPlants" id="cds.evm.model.07.1126"/>
    </source>
</evidence>
<evidence type="ECO:0000259" key="2">
    <source>
        <dbReference type="Pfam" id="PF14111"/>
    </source>
</evidence>
<reference evidence="3" key="1">
    <citation type="submission" date="2018-11" db="EMBL/GenBank/DDBJ databases">
        <authorList>
            <person name="Grassa J C."/>
        </authorList>
    </citation>
    <scope>NUCLEOTIDE SEQUENCE [LARGE SCALE GENOMIC DNA]</scope>
</reference>
<keyword evidence="4" id="KW-1185">Reference proteome</keyword>
<dbReference type="PANTHER" id="PTHR33116:SF84">
    <property type="entry name" value="RNA-DIRECTED DNA POLYMERASE"/>
    <property type="match status" value="1"/>
</dbReference>
<dbReference type="Proteomes" id="UP000596661">
    <property type="component" value="Chromosome 7"/>
</dbReference>
<name>A0A803Q1E7_CANSA</name>
<dbReference type="AlphaFoldDB" id="A0A803Q1E7"/>
<evidence type="ECO:0000313" key="4">
    <source>
        <dbReference type="Proteomes" id="UP000596661"/>
    </source>
</evidence>
<evidence type="ECO:0000259" key="1">
    <source>
        <dbReference type="Pfam" id="PF13966"/>
    </source>
</evidence>
<reference evidence="3" key="2">
    <citation type="submission" date="2021-03" db="UniProtKB">
        <authorList>
            <consortium name="EnsemblPlants"/>
        </authorList>
    </citation>
    <scope>IDENTIFICATION</scope>
</reference>
<dbReference type="Pfam" id="PF14111">
    <property type="entry name" value="DUF4283"/>
    <property type="match status" value="1"/>
</dbReference>
<evidence type="ECO:0008006" key="5">
    <source>
        <dbReference type="Google" id="ProtNLM"/>
    </source>
</evidence>
<dbReference type="InterPro" id="IPR025558">
    <property type="entry name" value="DUF4283"/>
</dbReference>
<dbReference type="InterPro" id="IPR026960">
    <property type="entry name" value="RVT-Znf"/>
</dbReference>
<dbReference type="Pfam" id="PF13966">
    <property type="entry name" value="zf-RVT"/>
    <property type="match status" value="1"/>
</dbReference>
<protein>
    <recommendedName>
        <fullName evidence="5">Reverse transcriptase zinc-binding domain-containing protein</fullName>
    </recommendedName>
</protein>
<dbReference type="Gramene" id="evm.model.07.1126">
    <property type="protein sequence ID" value="cds.evm.model.07.1126"/>
    <property type="gene ID" value="evm.TU.07.1126"/>
</dbReference>
<feature type="domain" description="DUF4283" evidence="2">
    <location>
        <begin position="129"/>
        <end position="209"/>
    </location>
</feature>
<dbReference type="PANTHER" id="PTHR33116">
    <property type="entry name" value="REVERSE TRANSCRIPTASE ZINC-BINDING DOMAIN-CONTAINING PROTEIN-RELATED-RELATED"/>
    <property type="match status" value="1"/>
</dbReference>
<organism evidence="3 4">
    <name type="scientific">Cannabis sativa</name>
    <name type="common">Hemp</name>
    <name type="synonym">Marijuana</name>
    <dbReference type="NCBI Taxonomy" id="3483"/>
    <lineage>
        <taxon>Eukaryota</taxon>
        <taxon>Viridiplantae</taxon>
        <taxon>Streptophyta</taxon>
        <taxon>Embryophyta</taxon>
        <taxon>Tracheophyta</taxon>
        <taxon>Spermatophyta</taxon>
        <taxon>Magnoliopsida</taxon>
        <taxon>eudicotyledons</taxon>
        <taxon>Gunneridae</taxon>
        <taxon>Pentapetalae</taxon>
        <taxon>rosids</taxon>
        <taxon>fabids</taxon>
        <taxon>Rosales</taxon>
        <taxon>Cannabaceae</taxon>
        <taxon>Cannabis</taxon>
    </lineage>
</organism>